<feature type="compositionally biased region" description="Basic residues" evidence="1">
    <location>
        <begin position="89"/>
        <end position="119"/>
    </location>
</feature>
<accession>A0A7X9FRV3</accession>
<organism evidence="2 3">
    <name type="scientific">SAR324 cluster bacterium</name>
    <dbReference type="NCBI Taxonomy" id="2024889"/>
    <lineage>
        <taxon>Bacteria</taxon>
        <taxon>Deltaproteobacteria</taxon>
        <taxon>SAR324 cluster</taxon>
    </lineage>
</organism>
<dbReference type="AlphaFoldDB" id="A0A7X9FRV3"/>
<proteinExistence type="predicted"/>
<sequence length="119" mass="13167">MLYVLPFIKEAIKQGTEIGQQQGRQYAYIKAMKAFLSTRFGSKKAAPAVERLYGIGDSNALESLLEITYKAKTLDKILASYPKSNASPKKARKAKLTKTKTKAATKRRSKAKKPSARKG</sequence>
<dbReference type="Proteomes" id="UP000524246">
    <property type="component" value="Unassembled WGS sequence"/>
</dbReference>
<dbReference type="EMBL" id="JAAZON010000365">
    <property type="protein sequence ID" value="NMC63143.1"/>
    <property type="molecule type" value="Genomic_DNA"/>
</dbReference>
<comment type="caution">
    <text evidence="2">The sequence shown here is derived from an EMBL/GenBank/DDBJ whole genome shotgun (WGS) entry which is preliminary data.</text>
</comment>
<evidence type="ECO:0000313" key="2">
    <source>
        <dbReference type="EMBL" id="NMC63143.1"/>
    </source>
</evidence>
<protein>
    <submittedName>
        <fullName evidence="2">Uncharacterized protein</fullName>
    </submittedName>
</protein>
<feature type="region of interest" description="Disordered" evidence="1">
    <location>
        <begin position="84"/>
        <end position="119"/>
    </location>
</feature>
<gene>
    <name evidence="2" type="ORF">GYA55_08235</name>
</gene>
<evidence type="ECO:0000313" key="3">
    <source>
        <dbReference type="Proteomes" id="UP000524246"/>
    </source>
</evidence>
<name>A0A7X9FRV3_9DELT</name>
<reference evidence="2 3" key="1">
    <citation type="journal article" date="2020" name="Biotechnol. Biofuels">
        <title>New insights from the biogas microbiome by comprehensive genome-resolved metagenomics of nearly 1600 species originating from multiple anaerobic digesters.</title>
        <authorList>
            <person name="Campanaro S."/>
            <person name="Treu L."/>
            <person name="Rodriguez-R L.M."/>
            <person name="Kovalovszki A."/>
            <person name="Ziels R.M."/>
            <person name="Maus I."/>
            <person name="Zhu X."/>
            <person name="Kougias P.G."/>
            <person name="Basile A."/>
            <person name="Luo G."/>
            <person name="Schluter A."/>
            <person name="Konstantinidis K.T."/>
            <person name="Angelidaki I."/>
        </authorList>
    </citation>
    <scope>NUCLEOTIDE SEQUENCE [LARGE SCALE GENOMIC DNA]</scope>
    <source>
        <strain evidence="2">AS27yjCOA_65</strain>
    </source>
</reference>
<evidence type="ECO:0000256" key="1">
    <source>
        <dbReference type="SAM" id="MobiDB-lite"/>
    </source>
</evidence>